<gene>
    <name evidence="2" type="ORF">PXEA_LOCUS5605</name>
</gene>
<proteinExistence type="predicted"/>
<feature type="region of interest" description="Disordered" evidence="1">
    <location>
        <begin position="1"/>
        <end position="37"/>
    </location>
</feature>
<dbReference type="AlphaFoldDB" id="A0A3S5ABQ1"/>
<keyword evidence="3" id="KW-1185">Reference proteome</keyword>
<sequence length="120" mass="12638">MYPRNRLLGVDSETEGASTSVAEATGGLAAATTTGTRGEELVAGSDEVFDDLKATSPTGQLSRSTAINNVSSTVGPGIEPSRETSANTSTTPRIIELDTEVSWILHFFCLQKIAFNTNTQ</sequence>
<reference evidence="2" key="1">
    <citation type="submission" date="2018-11" db="EMBL/GenBank/DDBJ databases">
        <authorList>
            <consortium name="Pathogen Informatics"/>
        </authorList>
    </citation>
    <scope>NUCLEOTIDE SEQUENCE</scope>
</reference>
<dbReference type="EMBL" id="CAAALY010013968">
    <property type="protein sequence ID" value="VEL12165.1"/>
    <property type="molecule type" value="Genomic_DNA"/>
</dbReference>
<dbReference type="Proteomes" id="UP000784294">
    <property type="component" value="Unassembled WGS sequence"/>
</dbReference>
<evidence type="ECO:0000313" key="2">
    <source>
        <dbReference type="EMBL" id="VEL12165.1"/>
    </source>
</evidence>
<comment type="caution">
    <text evidence="2">The sequence shown here is derived from an EMBL/GenBank/DDBJ whole genome shotgun (WGS) entry which is preliminary data.</text>
</comment>
<organism evidence="2 3">
    <name type="scientific">Protopolystoma xenopodis</name>
    <dbReference type="NCBI Taxonomy" id="117903"/>
    <lineage>
        <taxon>Eukaryota</taxon>
        <taxon>Metazoa</taxon>
        <taxon>Spiralia</taxon>
        <taxon>Lophotrochozoa</taxon>
        <taxon>Platyhelminthes</taxon>
        <taxon>Monogenea</taxon>
        <taxon>Polyopisthocotylea</taxon>
        <taxon>Polystomatidea</taxon>
        <taxon>Polystomatidae</taxon>
        <taxon>Protopolystoma</taxon>
    </lineage>
</organism>
<feature type="compositionally biased region" description="Low complexity" evidence="1">
    <location>
        <begin position="22"/>
        <end position="36"/>
    </location>
</feature>
<accession>A0A3S5ABQ1</accession>
<name>A0A3S5ABQ1_9PLAT</name>
<evidence type="ECO:0000313" key="3">
    <source>
        <dbReference type="Proteomes" id="UP000784294"/>
    </source>
</evidence>
<feature type="region of interest" description="Disordered" evidence="1">
    <location>
        <begin position="69"/>
        <end position="91"/>
    </location>
</feature>
<protein>
    <submittedName>
        <fullName evidence="2">Uncharacterized protein</fullName>
    </submittedName>
</protein>
<evidence type="ECO:0000256" key="1">
    <source>
        <dbReference type="SAM" id="MobiDB-lite"/>
    </source>
</evidence>